<dbReference type="Gene3D" id="3.30.1560.10">
    <property type="entry name" value="Mago nashi"/>
    <property type="match status" value="1"/>
</dbReference>
<dbReference type="Pfam" id="PF02792">
    <property type="entry name" value="Mago_nashi"/>
    <property type="match status" value="1"/>
</dbReference>
<comment type="similarity">
    <text evidence="2">Belongs to the mago nashi family.</text>
</comment>
<evidence type="ECO:0000313" key="4">
    <source>
        <dbReference type="EMBL" id="CAI4016957.1"/>
    </source>
</evidence>
<dbReference type="InterPro" id="IPR004023">
    <property type="entry name" value="Mago_nashi"/>
</dbReference>
<keyword evidence="6" id="KW-1185">Reference proteome</keyword>
<dbReference type="EMBL" id="CAMXCT010006611">
    <property type="protein sequence ID" value="CAI4016957.1"/>
    <property type="molecule type" value="Genomic_DNA"/>
</dbReference>
<dbReference type="OrthoDB" id="6495301at2759"/>
<reference evidence="5 6" key="2">
    <citation type="submission" date="2024-05" db="EMBL/GenBank/DDBJ databases">
        <authorList>
            <person name="Chen Y."/>
            <person name="Shah S."/>
            <person name="Dougan E. K."/>
            <person name="Thang M."/>
            <person name="Chan C."/>
        </authorList>
    </citation>
    <scope>NUCLEOTIDE SEQUENCE [LARGE SCALE GENOMIC DNA]</scope>
</reference>
<dbReference type="Proteomes" id="UP001152797">
    <property type="component" value="Unassembled WGS sequence"/>
</dbReference>
<organism evidence="4">
    <name type="scientific">Cladocopium goreaui</name>
    <dbReference type="NCBI Taxonomy" id="2562237"/>
    <lineage>
        <taxon>Eukaryota</taxon>
        <taxon>Sar</taxon>
        <taxon>Alveolata</taxon>
        <taxon>Dinophyceae</taxon>
        <taxon>Suessiales</taxon>
        <taxon>Symbiodiniaceae</taxon>
        <taxon>Cladocopium</taxon>
    </lineage>
</organism>
<dbReference type="FunFam" id="3.30.1560.10:FF:000001">
    <property type="entry name" value="Protein mago nashi homolog"/>
    <property type="match status" value="1"/>
</dbReference>
<keyword evidence="3" id="KW-0539">Nucleus</keyword>
<comment type="caution">
    <text evidence="4">The sequence shown here is derived from an EMBL/GenBank/DDBJ whole genome shotgun (WGS) entry which is preliminary data.</text>
</comment>
<accession>A0A9P1DUH6</accession>
<dbReference type="GO" id="GO:0035145">
    <property type="term" value="C:exon-exon junction complex"/>
    <property type="evidence" value="ECO:0007669"/>
    <property type="project" value="InterPro"/>
</dbReference>
<dbReference type="GO" id="GO:0008380">
    <property type="term" value="P:RNA splicing"/>
    <property type="evidence" value="ECO:0007669"/>
    <property type="project" value="InterPro"/>
</dbReference>
<proteinExistence type="inferred from homology"/>
<dbReference type="PANTHER" id="PTHR12638">
    <property type="entry name" value="PROTEIN MAGO NASHI HOMOLOG"/>
    <property type="match status" value="1"/>
</dbReference>
<evidence type="ECO:0000313" key="6">
    <source>
        <dbReference type="Proteomes" id="UP001152797"/>
    </source>
</evidence>
<name>A0A9P1DUH6_9DINO</name>
<evidence type="ECO:0000313" key="5">
    <source>
        <dbReference type="EMBL" id="CAL4804269.1"/>
    </source>
</evidence>
<evidence type="ECO:0000256" key="2">
    <source>
        <dbReference type="ARBA" id="ARBA00009270"/>
    </source>
</evidence>
<dbReference type="CDD" id="cd11295">
    <property type="entry name" value="Mago_nashi"/>
    <property type="match status" value="1"/>
</dbReference>
<comment type="subcellular location">
    <subcellularLocation>
        <location evidence="1">Nucleus</location>
    </subcellularLocation>
</comment>
<dbReference type="SUPFAM" id="SSF89817">
    <property type="entry name" value="Mago nashi protein"/>
    <property type="match status" value="1"/>
</dbReference>
<dbReference type="EMBL" id="CAMXCT020006611">
    <property type="protein sequence ID" value="CAL1170332.1"/>
    <property type="molecule type" value="Genomic_DNA"/>
</dbReference>
<evidence type="ECO:0000256" key="1">
    <source>
        <dbReference type="ARBA" id="ARBA00004123"/>
    </source>
</evidence>
<evidence type="ECO:0000256" key="3">
    <source>
        <dbReference type="ARBA" id="ARBA00023242"/>
    </source>
</evidence>
<gene>
    <name evidence="4" type="ORF">C1SCF055_LOCUS41638</name>
</gene>
<dbReference type="InterPro" id="IPR036605">
    <property type="entry name" value="Mago_nashi_sf"/>
</dbReference>
<dbReference type="EMBL" id="CAMXCT030006611">
    <property type="protein sequence ID" value="CAL4804269.1"/>
    <property type="molecule type" value="Genomic_DNA"/>
</dbReference>
<sequence>MDPSRQPTALARWQHLLEMVDVDQLRHTHNRVSAKFRHGEHNGQRVSDLTKKLKNHKVQIDDITPLVCLRWNQVVWVICGNRRLKALQDFAKSQPGQGNTFHRPIRVKCLVHPDPKKAPPELIAKFLLAWDTTCHGMKASIRGRQPSSEHRVPSSQDPDEALRIYNPKAEMFWQAKPGTPDLEDRPRFTSIPGENDEFYVRYYVGHKGKFGHDFLEFEFRPDGRFRYANNPTYKNYAMIRKECHVSSAVLGVLRQIILDSEIMKKDDNHWLAPDRIGRQELEIVFEGEHIWFSTSKIGTLADVQASKDPEGLRVFYYLVQDLKSFVFSLIGLHFRAKPL</sequence>
<protein>
    <submittedName>
        <fullName evidence="5">Mago nashi</fullName>
    </submittedName>
</protein>
<dbReference type="PANTHER" id="PTHR12638:SF0">
    <property type="entry name" value="MAGO HOMOLOG, EXON JUNCTION COMPLEX SUBUNIT-RELATED"/>
    <property type="match status" value="1"/>
</dbReference>
<dbReference type="AlphaFoldDB" id="A0A9P1DUH6"/>
<reference evidence="4" key="1">
    <citation type="submission" date="2022-10" db="EMBL/GenBank/DDBJ databases">
        <authorList>
            <person name="Chen Y."/>
            <person name="Dougan E. K."/>
            <person name="Chan C."/>
            <person name="Rhodes N."/>
            <person name="Thang M."/>
        </authorList>
    </citation>
    <scope>NUCLEOTIDE SEQUENCE</scope>
</reference>